<dbReference type="CDD" id="cd16935">
    <property type="entry name" value="HATPase_AgrC-ComD-like"/>
    <property type="match status" value="1"/>
</dbReference>
<proteinExistence type="predicted"/>
<feature type="transmembrane region" description="Helical" evidence="2">
    <location>
        <begin position="6"/>
        <end position="24"/>
    </location>
</feature>
<keyword evidence="2" id="KW-0472">Membrane</keyword>
<keyword evidence="2" id="KW-1133">Transmembrane helix</keyword>
<dbReference type="EMBL" id="DWVZ01000107">
    <property type="protein sequence ID" value="HJC63582.1"/>
    <property type="molecule type" value="Genomic_DNA"/>
</dbReference>
<name>A0A9D2TCM5_9FIRM</name>
<feature type="transmembrane region" description="Helical" evidence="2">
    <location>
        <begin position="137"/>
        <end position="158"/>
    </location>
</feature>
<feature type="domain" description="Sensor histidine kinase NatK-like C-terminal" evidence="3">
    <location>
        <begin position="304"/>
        <end position="373"/>
    </location>
</feature>
<reference evidence="4" key="1">
    <citation type="journal article" date="2021" name="PeerJ">
        <title>Extensive microbial diversity within the chicken gut microbiome revealed by metagenomics and culture.</title>
        <authorList>
            <person name="Gilroy R."/>
            <person name="Ravi A."/>
            <person name="Getino M."/>
            <person name="Pursley I."/>
            <person name="Horton D.L."/>
            <person name="Alikhan N.F."/>
            <person name="Baker D."/>
            <person name="Gharbi K."/>
            <person name="Hall N."/>
            <person name="Watson M."/>
            <person name="Adriaenssens E.M."/>
            <person name="Foster-Nyarko E."/>
            <person name="Jarju S."/>
            <person name="Secka A."/>
            <person name="Antonio M."/>
            <person name="Oren A."/>
            <person name="Chaudhuri R.R."/>
            <person name="La Ragione R."/>
            <person name="Hildebrand F."/>
            <person name="Pallen M.J."/>
        </authorList>
    </citation>
    <scope>NUCLEOTIDE SEQUENCE</scope>
    <source>
        <strain evidence="4">ChiBcec2-3848</strain>
    </source>
</reference>
<reference evidence="4" key="2">
    <citation type="submission" date="2021-04" db="EMBL/GenBank/DDBJ databases">
        <authorList>
            <person name="Gilroy R."/>
        </authorList>
    </citation>
    <scope>NUCLEOTIDE SEQUENCE</scope>
    <source>
        <strain evidence="4">ChiBcec2-3848</strain>
    </source>
</reference>
<evidence type="ECO:0000256" key="2">
    <source>
        <dbReference type="SAM" id="Phobius"/>
    </source>
</evidence>
<evidence type="ECO:0000313" key="4">
    <source>
        <dbReference type="EMBL" id="HJC63582.1"/>
    </source>
</evidence>
<dbReference type="Gene3D" id="3.30.565.10">
    <property type="entry name" value="Histidine kinase-like ATPase, C-terminal domain"/>
    <property type="match status" value="1"/>
</dbReference>
<evidence type="ECO:0000259" key="3">
    <source>
        <dbReference type="Pfam" id="PF14501"/>
    </source>
</evidence>
<dbReference type="InterPro" id="IPR032834">
    <property type="entry name" value="NatK-like_C"/>
</dbReference>
<dbReference type="GO" id="GO:0042802">
    <property type="term" value="F:identical protein binding"/>
    <property type="evidence" value="ECO:0007669"/>
    <property type="project" value="TreeGrafter"/>
</dbReference>
<feature type="transmembrane region" description="Helical" evidence="2">
    <location>
        <begin position="170"/>
        <end position="189"/>
    </location>
</feature>
<accession>A0A9D2TCM5</accession>
<dbReference type="PANTHER" id="PTHR40448">
    <property type="entry name" value="TWO-COMPONENT SENSOR HISTIDINE KINASE"/>
    <property type="match status" value="1"/>
</dbReference>
<evidence type="ECO:0000313" key="5">
    <source>
        <dbReference type="Proteomes" id="UP000823886"/>
    </source>
</evidence>
<evidence type="ECO:0000256" key="1">
    <source>
        <dbReference type="SAM" id="MobiDB-lite"/>
    </source>
</evidence>
<dbReference type="SUPFAM" id="SSF55874">
    <property type="entry name" value="ATPase domain of HSP90 chaperone/DNA topoisomerase II/histidine kinase"/>
    <property type="match status" value="1"/>
</dbReference>
<feature type="domain" description="Sensor histidine kinase NatK-like C-terminal" evidence="3">
    <location>
        <begin position="384"/>
        <end position="426"/>
    </location>
</feature>
<dbReference type="PANTHER" id="PTHR40448:SF1">
    <property type="entry name" value="TWO-COMPONENT SENSOR HISTIDINE KINASE"/>
    <property type="match status" value="1"/>
</dbReference>
<comment type="caution">
    <text evidence="4">The sequence shown here is derived from an EMBL/GenBank/DDBJ whole genome shotgun (WGS) entry which is preliminary data.</text>
</comment>
<gene>
    <name evidence="4" type="ORF">H9753_08195</name>
</gene>
<dbReference type="AlphaFoldDB" id="A0A9D2TCM5"/>
<protein>
    <submittedName>
        <fullName evidence="4">GHKL domain-containing protein</fullName>
    </submittedName>
</protein>
<organism evidence="4 5">
    <name type="scientific">Candidatus Blautia merdavium</name>
    <dbReference type="NCBI Taxonomy" id="2838494"/>
    <lineage>
        <taxon>Bacteria</taxon>
        <taxon>Bacillati</taxon>
        <taxon>Bacillota</taxon>
        <taxon>Clostridia</taxon>
        <taxon>Lachnospirales</taxon>
        <taxon>Lachnospiraceae</taxon>
        <taxon>Blautia</taxon>
    </lineage>
</organism>
<dbReference type="Proteomes" id="UP000823886">
    <property type="component" value="Unassembled WGS sequence"/>
</dbReference>
<feature type="transmembrane region" description="Helical" evidence="2">
    <location>
        <begin position="105"/>
        <end position="123"/>
    </location>
</feature>
<sequence>MNSFLLYLNFPLLLLGAWFVYRTVCLFLELKKAFPFRLLVYFSCFLLLCMVIYIGDWANLPPTLLFFLFCLWISSRESCPKKIYTGLLLSCVYFSFSALKDNYLYSYPPFGKYLFALVFYLLLRRQPPPRNFRLSPALWKLLFLLTLTPVGILLSVVLLDTSAYTPYQVYLLDFVLLLLSLFSFSGLLWTSSILARQQELEAEHAVFQASRTYYESLEQQHLSLRRLKHDMANHLQTLLHLPDQEKDPYIKNLLQTPVLLQTVKYCQDNTVNIILSSKAAAFSQHQIPFHVQVRIPQTLPFESPDLCTILCNALDNALEACLKLPEEQRQVTLHATYSKEIFSLEVTNPLPCQLSSLDTGKPDKDSRGLGLNTSKPDKDNLGLNLNTSKSDKDNHGLGLRNIRAAAEKNSGGMEITAKDGIFSLFVYLCHAHR</sequence>
<dbReference type="Pfam" id="PF14501">
    <property type="entry name" value="HATPase_c_5"/>
    <property type="match status" value="2"/>
</dbReference>
<feature type="transmembrane region" description="Helical" evidence="2">
    <location>
        <begin position="36"/>
        <end position="54"/>
    </location>
</feature>
<keyword evidence="2" id="KW-0812">Transmembrane</keyword>
<feature type="region of interest" description="Disordered" evidence="1">
    <location>
        <begin position="355"/>
        <end position="396"/>
    </location>
</feature>
<dbReference type="InterPro" id="IPR036890">
    <property type="entry name" value="HATPase_C_sf"/>
</dbReference>